<evidence type="ECO:0000313" key="4">
    <source>
        <dbReference type="EMBL" id="BCL60928.1"/>
    </source>
</evidence>
<feature type="compositionally biased region" description="Polar residues" evidence="2">
    <location>
        <begin position="34"/>
        <end position="52"/>
    </location>
</feature>
<feature type="region of interest" description="Disordered" evidence="2">
    <location>
        <begin position="34"/>
        <end position="67"/>
    </location>
</feature>
<evidence type="ECO:0000259" key="3">
    <source>
        <dbReference type="Pfam" id="PF13505"/>
    </source>
</evidence>
<accession>A0A8D5FGJ9</accession>
<sequence>MDILMKIKSLHNKWLTSGFIVSTAILMGSNASLGAGTTSQTTTEESAVQSMEANVEDTEATGETTEETESEFYKNYIKGKLSIGTRIVYRSLTDGDSGAKGGLQGSGTFLGTIYALDEEQNYAPTKIFLGYDFTKYFGIELAWDSMEASTKATSIYSSEIKSDGEVSLYGPTLSLLVKIPNKTQFTPYGGLGIGFFSADFDESADWALGYQGPSHYESLGSPSTPFNGHTRSMEVDSTTAFLLTIGVSWFPTENWFLDLSGQYVKADTDATFTSFQDGVQTGTPQTGNFPMDNFAVRFGIGYRF</sequence>
<evidence type="ECO:0000256" key="2">
    <source>
        <dbReference type="SAM" id="MobiDB-lite"/>
    </source>
</evidence>
<protein>
    <recommendedName>
        <fullName evidence="3">Outer membrane protein beta-barrel domain-containing protein</fullName>
    </recommendedName>
</protein>
<dbReference type="AlphaFoldDB" id="A0A8D5FGJ9"/>
<evidence type="ECO:0000313" key="5">
    <source>
        <dbReference type="Proteomes" id="UP000826725"/>
    </source>
</evidence>
<dbReference type="KEGG" id="dbk:DGMP_16210"/>
<feature type="compositionally biased region" description="Acidic residues" evidence="2">
    <location>
        <begin position="54"/>
        <end position="67"/>
    </location>
</feature>
<keyword evidence="5" id="KW-1185">Reference proteome</keyword>
<reference evidence="4" key="1">
    <citation type="submission" date="2020-09" db="EMBL/GenBank/DDBJ databases">
        <title>Desulfogranum mesoprofundum gen. nov., sp. nov., a novel mesophilic, sulfate-reducing chemolithoautotroph isolated from a deep-sea hydrothermal vent chimney in the Suiyo Seamount.</title>
        <authorList>
            <person name="Hashimoto Y."/>
            <person name="Nakagawa S."/>
        </authorList>
    </citation>
    <scope>NUCLEOTIDE SEQUENCE</scope>
    <source>
        <strain evidence="4">KT2</strain>
    </source>
</reference>
<dbReference type="Pfam" id="PF13505">
    <property type="entry name" value="OMP_b-brl"/>
    <property type="match status" value="1"/>
</dbReference>
<dbReference type="InterPro" id="IPR027385">
    <property type="entry name" value="Beta-barrel_OMP"/>
</dbReference>
<organism evidence="4 5">
    <name type="scientific">Desulfomarina profundi</name>
    <dbReference type="NCBI Taxonomy" id="2772557"/>
    <lineage>
        <taxon>Bacteria</taxon>
        <taxon>Pseudomonadati</taxon>
        <taxon>Thermodesulfobacteriota</taxon>
        <taxon>Desulfobulbia</taxon>
        <taxon>Desulfobulbales</taxon>
        <taxon>Desulfobulbaceae</taxon>
        <taxon>Desulfomarina</taxon>
    </lineage>
</organism>
<dbReference type="Proteomes" id="UP000826725">
    <property type="component" value="Chromosome"/>
</dbReference>
<proteinExistence type="predicted"/>
<feature type="domain" description="Outer membrane protein beta-barrel" evidence="3">
    <location>
        <begin position="123"/>
        <end position="304"/>
    </location>
</feature>
<name>A0A8D5FGJ9_9BACT</name>
<evidence type="ECO:0000256" key="1">
    <source>
        <dbReference type="ARBA" id="ARBA00022729"/>
    </source>
</evidence>
<keyword evidence="1" id="KW-0732">Signal</keyword>
<dbReference type="EMBL" id="AP024086">
    <property type="protein sequence ID" value="BCL60928.1"/>
    <property type="molecule type" value="Genomic_DNA"/>
</dbReference>
<gene>
    <name evidence="4" type="ORF">DGMP_16210</name>
</gene>